<proteinExistence type="predicted"/>
<sequence length="162" mass="18452">VMHLWRRFFFAFSHGPSHPAWQNFTGLRSHLGNAHLQPQLHLFQTALELSGSRAREYAADTGGAPAPWWPHFIARKPCMPQEWKTLAETAMQKVKTALNTTLPKAAHMETHCVQSIIRRRMGDANLLQVCQLLFYDYACLGLPLPKPCAAHIDRLTHDARVY</sequence>
<dbReference type="AlphaFoldDB" id="A0AAE0KRK7"/>
<feature type="non-terminal residue" evidence="1">
    <location>
        <position position="1"/>
    </location>
</feature>
<dbReference type="EMBL" id="LGRX02019769">
    <property type="protein sequence ID" value="KAK3258153.1"/>
    <property type="molecule type" value="Genomic_DNA"/>
</dbReference>
<comment type="caution">
    <text evidence="1">The sequence shown here is derived from an EMBL/GenBank/DDBJ whole genome shotgun (WGS) entry which is preliminary data.</text>
</comment>
<name>A0AAE0KRK7_9CHLO</name>
<reference evidence="1 2" key="1">
    <citation type="journal article" date="2015" name="Genome Biol. Evol.">
        <title>Comparative Genomics of a Bacterivorous Green Alga Reveals Evolutionary Causalities and Consequences of Phago-Mixotrophic Mode of Nutrition.</title>
        <authorList>
            <person name="Burns J.A."/>
            <person name="Paasch A."/>
            <person name="Narechania A."/>
            <person name="Kim E."/>
        </authorList>
    </citation>
    <scope>NUCLEOTIDE SEQUENCE [LARGE SCALE GENOMIC DNA]</scope>
    <source>
        <strain evidence="1 2">PLY_AMNH</strain>
    </source>
</reference>
<keyword evidence="2" id="KW-1185">Reference proteome</keyword>
<evidence type="ECO:0000313" key="1">
    <source>
        <dbReference type="EMBL" id="KAK3258153.1"/>
    </source>
</evidence>
<organism evidence="1 2">
    <name type="scientific">Cymbomonas tetramitiformis</name>
    <dbReference type="NCBI Taxonomy" id="36881"/>
    <lineage>
        <taxon>Eukaryota</taxon>
        <taxon>Viridiplantae</taxon>
        <taxon>Chlorophyta</taxon>
        <taxon>Pyramimonadophyceae</taxon>
        <taxon>Pyramimonadales</taxon>
        <taxon>Pyramimonadaceae</taxon>
        <taxon>Cymbomonas</taxon>
    </lineage>
</organism>
<dbReference type="Proteomes" id="UP001190700">
    <property type="component" value="Unassembled WGS sequence"/>
</dbReference>
<gene>
    <name evidence="1" type="ORF">CYMTET_32790</name>
</gene>
<evidence type="ECO:0000313" key="2">
    <source>
        <dbReference type="Proteomes" id="UP001190700"/>
    </source>
</evidence>
<protein>
    <submittedName>
        <fullName evidence="1">Uncharacterized protein</fullName>
    </submittedName>
</protein>
<accession>A0AAE0KRK7</accession>